<dbReference type="InterPro" id="IPR005175">
    <property type="entry name" value="PPC_dom"/>
</dbReference>
<protein>
    <recommendedName>
        <fullName evidence="1">PPC domain-containing protein</fullName>
    </recommendedName>
</protein>
<reference evidence="2 3" key="1">
    <citation type="submission" date="2018-07" db="EMBL/GenBank/DDBJ databases">
        <title>Genomic Encyclopedia of Type Strains, Phase III (KMG-III): the genomes of soil and plant-associated and newly described type strains.</title>
        <authorList>
            <person name="Whitman W."/>
        </authorList>
    </citation>
    <scope>NUCLEOTIDE SEQUENCE [LARGE SCALE GENOMIC DNA]</scope>
    <source>
        <strain evidence="2 3">31-25a</strain>
    </source>
</reference>
<evidence type="ECO:0000313" key="3">
    <source>
        <dbReference type="Proteomes" id="UP000253324"/>
    </source>
</evidence>
<keyword evidence="3" id="KW-1185">Reference proteome</keyword>
<accession>A0A368YH09</accession>
<dbReference type="Gene3D" id="3.30.1330.80">
    <property type="entry name" value="Hypothetical protein, similar to alpha- acetolactate decarboxylase, domain 2"/>
    <property type="match status" value="1"/>
</dbReference>
<name>A0A368YH09_9HYPH</name>
<dbReference type="CDD" id="cd11378">
    <property type="entry name" value="DUF296"/>
    <property type="match status" value="1"/>
</dbReference>
<dbReference type="AlphaFoldDB" id="A0A368YH09"/>
<comment type="caution">
    <text evidence="2">The sequence shown here is derived from an EMBL/GenBank/DDBJ whole genome shotgun (WGS) entry which is preliminary data.</text>
</comment>
<dbReference type="PROSITE" id="PS51742">
    <property type="entry name" value="PPC"/>
    <property type="match status" value="1"/>
</dbReference>
<dbReference type="SUPFAM" id="SSF117856">
    <property type="entry name" value="AF0104/ALDC/Ptd012-like"/>
    <property type="match status" value="1"/>
</dbReference>
<dbReference type="Proteomes" id="UP000253324">
    <property type="component" value="Unassembled WGS sequence"/>
</dbReference>
<sequence>MPNPSGETGTARLIKTPTGYLMVLLQGDNMFVELEALMQNEQIPSASFSAFGFARLATFGFFDFVKKQYDPGSFENVEMASVIGTLAWKDGKPSVHAHGVDCDHRFASVAGHLLALEVGTGITIIVHAQKLERRLDLMIGANLLIIQ</sequence>
<proteinExistence type="predicted"/>
<evidence type="ECO:0000259" key="1">
    <source>
        <dbReference type="PROSITE" id="PS51742"/>
    </source>
</evidence>
<gene>
    <name evidence="2" type="ORF">C7476_12325</name>
</gene>
<feature type="domain" description="PPC" evidence="1">
    <location>
        <begin position="14"/>
        <end position="147"/>
    </location>
</feature>
<dbReference type="EMBL" id="QPJM01000023">
    <property type="protein sequence ID" value="RCW78596.1"/>
    <property type="molecule type" value="Genomic_DNA"/>
</dbReference>
<organism evidence="2 3">
    <name type="scientific">Phyllobacterium bourgognense</name>
    <dbReference type="NCBI Taxonomy" id="314236"/>
    <lineage>
        <taxon>Bacteria</taxon>
        <taxon>Pseudomonadati</taxon>
        <taxon>Pseudomonadota</taxon>
        <taxon>Alphaproteobacteria</taxon>
        <taxon>Hyphomicrobiales</taxon>
        <taxon>Phyllobacteriaceae</taxon>
        <taxon>Phyllobacterium</taxon>
    </lineage>
</organism>
<dbReference type="Pfam" id="PF03479">
    <property type="entry name" value="PCC"/>
    <property type="match status" value="1"/>
</dbReference>
<evidence type="ECO:0000313" key="2">
    <source>
        <dbReference type="EMBL" id="RCW78596.1"/>
    </source>
</evidence>